<dbReference type="Pfam" id="PF00296">
    <property type="entry name" value="Bac_luciferase"/>
    <property type="match status" value="1"/>
</dbReference>
<organism evidence="6 7">
    <name type="scientific">Amycolatopsis regifaucium</name>
    <dbReference type="NCBI Taxonomy" id="546365"/>
    <lineage>
        <taxon>Bacteria</taxon>
        <taxon>Bacillati</taxon>
        <taxon>Actinomycetota</taxon>
        <taxon>Actinomycetes</taxon>
        <taxon>Pseudonocardiales</taxon>
        <taxon>Pseudonocardiaceae</taxon>
        <taxon>Amycolatopsis</taxon>
    </lineage>
</organism>
<keyword evidence="3" id="KW-0560">Oxidoreductase</keyword>
<dbReference type="InterPro" id="IPR019923">
    <property type="entry name" value="Lucif-like_OxRdtase_MSMEG_2516"/>
</dbReference>
<accession>A0ABX3DJ64</accession>
<dbReference type="InterPro" id="IPR050172">
    <property type="entry name" value="SsuD_RutA_monooxygenase"/>
</dbReference>
<evidence type="ECO:0000256" key="4">
    <source>
        <dbReference type="ARBA" id="ARBA00023033"/>
    </source>
</evidence>
<name>A0ABX3DJ64_9PSEU</name>
<dbReference type="EMBL" id="LOBU02000024">
    <property type="protein sequence ID" value="OKA04015.1"/>
    <property type="molecule type" value="Genomic_DNA"/>
</dbReference>
<feature type="domain" description="Luciferase-like" evidence="5">
    <location>
        <begin position="21"/>
        <end position="192"/>
    </location>
</feature>
<dbReference type="SUPFAM" id="SSF51679">
    <property type="entry name" value="Bacterial luciferase-like"/>
    <property type="match status" value="1"/>
</dbReference>
<dbReference type="NCBIfam" id="TIGR03621">
    <property type="entry name" value="F420_MSMEG_2516"/>
    <property type="match status" value="1"/>
</dbReference>
<keyword evidence="1" id="KW-0285">Flavoprotein</keyword>
<dbReference type="RefSeq" id="WP_074038277.1">
    <property type="nucleotide sequence ID" value="NZ_FOPQ01000007.1"/>
</dbReference>
<dbReference type="PANTHER" id="PTHR42847:SF8">
    <property type="entry name" value="CONSERVED PROTEIN"/>
    <property type="match status" value="1"/>
</dbReference>
<dbReference type="Gene3D" id="3.20.20.30">
    <property type="entry name" value="Luciferase-like domain"/>
    <property type="match status" value="1"/>
</dbReference>
<keyword evidence="2" id="KW-0288">FMN</keyword>
<evidence type="ECO:0000256" key="1">
    <source>
        <dbReference type="ARBA" id="ARBA00022630"/>
    </source>
</evidence>
<evidence type="ECO:0000259" key="5">
    <source>
        <dbReference type="Pfam" id="PF00296"/>
    </source>
</evidence>
<proteinExistence type="predicted"/>
<evidence type="ECO:0000313" key="6">
    <source>
        <dbReference type="EMBL" id="OKA04015.1"/>
    </source>
</evidence>
<keyword evidence="4" id="KW-0503">Monooxygenase</keyword>
<comment type="caution">
    <text evidence="6">The sequence shown here is derived from an EMBL/GenBank/DDBJ whole genome shotgun (WGS) entry which is preliminary data.</text>
</comment>
<reference evidence="6" key="1">
    <citation type="submission" date="2016-11" db="EMBL/GenBank/DDBJ databases">
        <title>Genome sequencing of Amycolatopsis regifaucium.</title>
        <authorList>
            <person name="Mayilraj S."/>
            <person name="Kaur N."/>
        </authorList>
    </citation>
    <scope>NUCLEOTIDE SEQUENCE [LARGE SCALE GENOMIC DNA]</scope>
    <source>
        <strain evidence="6">GY080</strain>
    </source>
</reference>
<keyword evidence="7" id="KW-1185">Reference proteome</keyword>
<evidence type="ECO:0000256" key="3">
    <source>
        <dbReference type="ARBA" id="ARBA00023002"/>
    </source>
</evidence>
<evidence type="ECO:0000256" key="2">
    <source>
        <dbReference type="ARBA" id="ARBA00022643"/>
    </source>
</evidence>
<dbReference type="PANTHER" id="PTHR42847">
    <property type="entry name" value="ALKANESULFONATE MONOOXYGENASE"/>
    <property type="match status" value="1"/>
</dbReference>
<sequence length="290" mass="31853">MFKFGVNMIVPESRAAWVGKCRKAEELGFDVIGAADHLGMAPPFPALVLAAEVTERVRLNTFVINTAFYNPVLLARDVTGTDQFTEGRLELGLGAGYVKAEFEAAGMEFPSAGKRVDHLEHTIKELKRLYADEAHKPETVQKPGPPLMIAGRGDRLLTLAAEHADIIGFTGTAAVPDGGALVAADAAEIEERVNFVREKLNGREVELNILSHFIGVVEDRQTGLEQVRHSLKGSLTVEQLAEVPTALIGTPEQIAEQILAHRERFGFTYFTVLEHNMESFARVIEVLRDR</sequence>
<dbReference type="Proteomes" id="UP000186883">
    <property type="component" value="Unassembled WGS sequence"/>
</dbReference>
<dbReference type="InterPro" id="IPR036661">
    <property type="entry name" value="Luciferase-like_sf"/>
</dbReference>
<evidence type="ECO:0000313" key="7">
    <source>
        <dbReference type="Proteomes" id="UP000186883"/>
    </source>
</evidence>
<dbReference type="InterPro" id="IPR011251">
    <property type="entry name" value="Luciferase-like_dom"/>
</dbReference>
<protein>
    <submittedName>
        <fullName evidence="6">F420-dependent oxidoreductase</fullName>
    </submittedName>
</protein>
<gene>
    <name evidence="6" type="ORF">ATP06_0232815</name>
</gene>